<sequence>MKEAKQYWRKITDSHESDYYYELITESDDVTTLKKVTTGENTTLDTKRFRKEFTQLAWYGPDID</sequence>
<gene>
    <name evidence="1" type="ORF">LCGC14_1323740</name>
</gene>
<dbReference type="EMBL" id="LAZR01007926">
    <property type="protein sequence ID" value="KKM82035.1"/>
    <property type="molecule type" value="Genomic_DNA"/>
</dbReference>
<organism evidence="1">
    <name type="scientific">marine sediment metagenome</name>
    <dbReference type="NCBI Taxonomy" id="412755"/>
    <lineage>
        <taxon>unclassified sequences</taxon>
        <taxon>metagenomes</taxon>
        <taxon>ecological metagenomes</taxon>
    </lineage>
</organism>
<reference evidence="1" key="1">
    <citation type="journal article" date="2015" name="Nature">
        <title>Complex archaea that bridge the gap between prokaryotes and eukaryotes.</title>
        <authorList>
            <person name="Spang A."/>
            <person name="Saw J.H."/>
            <person name="Jorgensen S.L."/>
            <person name="Zaremba-Niedzwiedzka K."/>
            <person name="Martijn J."/>
            <person name="Lind A.E."/>
            <person name="van Eijk R."/>
            <person name="Schleper C."/>
            <person name="Guy L."/>
            <person name="Ettema T.J."/>
        </authorList>
    </citation>
    <scope>NUCLEOTIDE SEQUENCE</scope>
</reference>
<accession>A0A0F9MZK4</accession>
<proteinExistence type="predicted"/>
<dbReference type="AlphaFoldDB" id="A0A0F9MZK4"/>
<comment type="caution">
    <text evidence="1">The sequence shown here is derived from an EMBL/GenBank/DDBJ whole genome shotgun (WGS) entry which is preliminary data.</text>
</comment>
<evidence type="ECO:0000313" key="1">
    <source>
        <dbReference type="EMBL" id="KKM82035.1"/>
    </source>
</evidence>
<protein>
    <submittedName>
        <fullName evidence="1">Uncharacterized protein</fullName>
    </submittedName>
</protein>
<name>A0A0F9MZK4_9ZZZZ</name>